<gene>
    <name evidence="3" type="ORF">D9548_09725</name>
</gene>
<dbReference type="AlphaFoldDB" id="A0A3L7DAF4"/>
<comment type="caution">
    <text evidence="3">The sequence shown here is derived from an EMBL/GenBank/DDBJ whole genome shotgun (WGS) entry which is preliminary data.</text>
</comment>
<organism evidence="3 4">
    <name type="scientific">Geobacillus stearothermophilus</name>
    <name type="common">Bacillus stearothermophilus</name>
    <dbReference type="NCBI Taxonomy" id="1422"/>
    <lineage>
        <taxon>Bacteria</taxon>
        <taxon>Bacillati</taxon>
        <taxon>Bacillota</taxon>
        <taxon>Bacilli</taxon>
        <taxon>Bacillales</taxon>
        <taxon>Anoxybacillaceae</taxon>
        <taxon>Geobacillus</taxon>
    </lineage>
</organism>
<dbReference type="Pfam" id="PF03816">
    <property type="entry name" value="LytR_cpsA_psr"/>
    <property type="match status" value="1"/>
</dbReference>
<reference evidence="3 4" key="1">
    <citation type="submission" date="2018-10" db="EMBL/GenBank/DDBJ databases">
        <title>Geobacillus stearothermophilus in processing lines of powdered infant formula.</title>
        <authorList>
            <person name="Rhee M.S."/>
            <person name="Choi I.-G."/>
            <person name="Cho T.J."/>
            <person name="Park B."/>
        </authorList>
    </citation>
    <scope>NUCLEOTIDE SEQUENCE [LARGE SCALE GENOMIC DNA]</scope>
    <source>
        <strain evidence="3 4">FHS-PPGT130</strain>
    </source>
</reference>
<dbReference type="Gene3D" id="3.40.630.190">
    <property type="entry name" value="LCP protein"/>
    <property type="match status" value="1"/>
</dbReference>
<dbReference type="EMBL" id="RCTJ01000031">
    <property type="protein sequence ID" value="RLQ13766.1"/>
    <property type="molecule type" value="Genomic_DNA"/>
</dbReference>
<dbReference type="InterPro" id="IPR004474">
    <property type="entry name" value="LytR_CpsA_psr"/>
</dbReference>
<proteinExistence type="inferred from homology"/>
<sequence>MNHTRKTVKKRKKKKRLRRLFLLVFLLLLGGVGAFGYNIYSETKQASSKMYQALDQPARNIEVRKDPFTVLLVGVENQYHDEEGRSDVVMLLTVNPKTNKVYLLSIPRDTRVYIPSEGRKDKITHSYSQGGIQSTIAAVNELIDVPIDYYVTTDFDGFQKIVDSLGGVTVDVPFTFKAQLTGSLKWHTFHKGKQELNGNEALAYVRMRKSDPRGDFGRNERQKQVIRAIIDKSTSITSLPKLDDIIADLGDHVRTNIPPADLLSFIYVYQKMKNADVENLHLKGYDETINGVYYYIPDEQSVSSINETLRQALETSNASLTRSNSPSTQNQN</sequence>
<evidence type="ECO:0000313" key="4">
    <source>
        <dbReference type="Proteomes" id="UP000266922"/>
    </source>
</evidence>
<protein>
    <submittedName>
        <fullName evidence="3">Transcriptional regulator</fullName>
    </submittedName>
</protein>
<name>A0A3L7DAF4_GEOSE</name>
<dbReference type="NCBIfam" id="TIGR00350">
    <property type="entry name" value="lytR_cpsA_psr"/>
    <property type="match status" value="1"/>
</dbReference>
<feature type="domain" description="Cell envelope-related transcriptional attenuator" evidence="2">
    <location>
        <begin position="85"/>
        <end position="233"/>
    </location>
</feature>
<dbReference type="RefSeq" id="WP_049624570.1">
    <property type="nucleotide sequence ID" value="NZ_LDNS01000051.1"/>
</dbReference>
<dbReference type="Proteomes" id="UP000266922">
    <property type="component" value="Unassembled WGS sequence"/>
</dbReference>
<evidence type="ECO:0000259" key="2">
    <source>
        <dbReference type="Pfam" id="PF03816"/>
    </source>
</evidence>
<dbReference type="InterPro" id="IPR050922">
    <property type="entry name" value="LytR/CpsA/Psr_CW_biosynth"/>
</dbReference>
<dbReference type="PANTHER" id="PTHR33392:SF6">
    <property type="entry name" value="POLYISOPRENYL-TEICHOIC ACID--PEPTIDOGLYCAN TEICHOIC ACID TRANSFERASE TAGU"/>
    <property type="match status" value="1"/>
</dbReference>
<dbReference type="PANTHER" id="PTHR33392">
    <property type="entry name" value="POLYISOPRENYL-TEICHOIC ACID--PEPTIDOGLYCAN TEICHOIC ACID TRANSFERASE TAGU"/>
    <property type="match status" value="1"/>
</dbReference>
<comment type="similarity">
    <text evidence="1">Belongs to the LytR/CpsA/Psr (LCP) family.</text>
</comment>
<evidence type="ECO:0000256" key="1">
    <source>
        <dbReference type="ARBA" id="ARBA00006068"/>
    </source>
</evidence>
<accession>A0A3L7DAF4</accession>
<evidence type="ECO:0000313" key="3">
    <source>
        <dbReference type="EMBL" id="RLQ13766.1"/>
    </source>
</evidence>